<gene>
    <name evidence="1" type="ORF">rosmuc_03801</name>
</gene>
<organism evidence="1 2">
    <name type="scientific">Roseovarius mucosus DSM 17069</name>
    <dbReference type="NCBI Taxonomy" id="1288298"/>
    <lineage>
        <taxon>Bacteria</taxon>
        <taxon>Pseudomonadati</taxon>
        <taxon>Pseudomonadota</taxon>
        <taxon>Alphaproteobacteria</taxon>
        <taxon>Rhodobacterales</taxon>
        <taxon>Roseobacteraceae</taxon>
        <taxon>Roseovarius</taxon>
    </lineage>
</organism>
<dbReference type="Proteomes" id="UP000030021">
    <property type="component" value="Unassembled WGS sequence"/>
</dbReference>
<proteinExistence type="predicted"/>
<comment type="caution">
    <text evidence="1">The sequence shown here is derived from an EMBL/GenBank/DDBJ whole genome shotgun (WGS) entry which is preliminary data.</text>
</comment>
<dbReference type="OrthoDB" id="7740091at2"/>
<evidence type="ECO:0000313" key="1">
    <source>
        <dbReference type="EMBL" id="KGM86238.1"/>
    </source>
</evidence>
<accession>A0A0A0HJ90</accession>
<evidence type="ECO:0000313" key="2">
    <source>
        <dbReference type="Proteomes" id="UP000030021"/>
    </source>
</evidence>
<dbReference type="RefSeq" id="WP_037275184.1">
    <property type="nucleotide sequence ID" value="NZ_KN293984.1"/>
</dbReference>
<dbReference type="EMBL" id="AONH01000020">
    <property type="protein sequence ID" value="KGM86238.1"/>
    <property type="molecule type" value="Genomic_DNA"/>
</dbReference>
<dbReference type="HOGENOM" id="CLU_1093642_0_0_5"/>
<name>A0A0A0HJ90_9RHOB</name>
<dbReference type="eggNOG" id="ENOG5032MXS">
    <property type="taxonomic scope" value="Bacteria"/>
</dbReference>
<protein>
    <recommendedName>
        <fullName evidence="3">Type II secretion system protein N</fullName>
    </recommendedName>
</protein>
<reference evidence="1 2" key="1">
    <citation type="submission" date="2013-01" db="EMBL/GenBank/DDBJ databases">
        <authorList>
            <person name="Fiebig A."/>
            <person name="Goeker M."/>
            <person name="Klenk H.-P.P."/>
        </authorList>
    </citation>
    <scope>NUCLEOTIDE SEQUENCE [LARGE SCALE GENOMIC DNA]</scope>
    <source>
        <strain evidence="1 2">DSM 17069</strain>
    </source>
</reference>
<dbReference type="PATRIC" id="fig|1288298.3.peg.3809"/>
<sequence length="254" mass="27119">MKRLLLILLGLVLGLALAALSEGRLTHLRSAAPGLVPDWLAGAEDHSSLWRGQRRGLQMLPWPVAGDVTWRFDQVEGLGGRWFVALSGPGLSGQGALTLPLALDQAELRGGRLDILLGDWPALIDGWPLGGRVLAEGLSADLTLPDRRLTRLGAVIDWSGARINGVEIGTAEAVLTSDAGTWRAPFSLTGDVIHARGTLSGRFGDPMAQLDLRIDPVGELPVGWLRALDQSGEAVDNGWQITRDIDLGAGWPLF</sequence>
<dbReference type="AlphaFoldDB" id="A0A0A0HJ90"/>
<evidence type="ECO:0008006" key="3">
    <source>
        <dbReference type="Google" id="ProtNLM"/>
    </source>
</evidence>